<dbReference type="EMBL" id="JABWAD010000055">
    <property type="protein sequence ID" value="KAF6066573.1"/>
    <property type="molecule type" value="Genomic_DNA"/>
</dbReference>
<dbReference type="NCBIfam" id="TIGR00934">
    <property type="entry name" value="2a38euk"/>
    <property type="match status" value="1"/>
</dbReference>
<keyword evidence="4 10" id="KW-0633">Potassium transport</keyword>
<dbReference type="PANTHER" id="PTHR31064:SF30">
    <property type="entry name" value="HIGH-AFFINITY POTASSIUM TRANSPORT PROTEIN-RELATED"/>
    <property type="match status" value="1"/>
</dbReference>
<keyword evidence="7 10" id="KW-1133">Transmembrane helix</keyword>
<evidence type="ECO:0000256" key="11">
    <source>
        <dbReference type="SAM" id="MobiDB-lite"/>
    </source>
</evidence>
<feature type="region of interest" description="Disordered" evidence="11">
    <location>
        <begin position="1"/>
        <end position="355"/>
    </location>
</feature>
<sequence length="783" mass="88695">MRKSATLAKREAEKGSSSSPQSSSSQTSQPVSTAYNDQGGNDIEHHSEPSDSDDDESGNGPVTFQEKIHFEEPQRPRSQRRHSRTDSGIKFSALPHPRRRKSIDPEDMYRSINMLQEHKKNQEAKSKGIQFLNIGSPVRRKSRSSNIEAFPEEDTNPSRDDEITPATNSVGTGNNDEDEDDILIIKPPIEIENSDEQTRFSPRRRNLHHRFNLKRPSGKQRNGLPRKRANIITLGQANTEDDSEDEEYASIDSETNEDEDEHNSDDDDDGEGERRLGNGASLTKAQSHLVLPSKDETGGKKYTKRSNTLDTPQQNTSDGRKIRKKAPKRKTPRTQRNASFNQHSNVSIGDGSIENVDTNDSYQRLSRTMSGNYLSWTPTVGRNSTFIKLTDEQKEELGGIEYRAVKLLIKIIVVYYVGFNIIPGVMLSIWIYCMPHYKNLMISSSISPAWWAFFTSQSSFNDLGLTLTSNSMMSFNQNAFVQILCSFLIVIGNTGFPILLRFIIWVMFKTARPLSLYKESLGFLLDHPRRCFTLLFPSVPTWWLFFILVVLNGFDLVIFCILDLHDDTFKGVDMGYRVLNGLFQAFCTRTVGFSVMDLSQLHAATQVSYLIMMYISVLPIAISVRRTNVYEEQSLGVYAKENAEGVDESAPSNYVGSHLRNQLSYDLWYICLGLFIICIAEGKRLKEQDLRFSIFAVLFEIVSAYGTVGMSMGYPGVDCSLSGEFNVISKLVIIAMMIRGRHRGLPYTIDRAIMLPNAAMKRHDRLQEEHAINSTILWKEQPR</sequence>
<comment type="caution">
    <text evidence="10">Lacks conserved residue(s) required for the propagation of feature annotation.</text>
</comment>
<dbReference type="InterPro" id="IPR051143">
    <property type="entry name" value="TrkH_K-transport"/>
</dbReference>
<evidence type="ECO:0000256" key="4">
    <source>
        <dbReference type="ARBA" id="ARBA00022538"/>
    </source>
</evidence>
<accession>A0A8H6BWC6</accession>
<evidence type="ECO:0000313" key="12">
    <source>
        <dbReference type="EMBL" id="KAF6066573.1"/>
    </source>
</evidence>
<feature type="compositionally biased region" description="Basic and acidic residues" evidence="11">
    <location>
        <begin position="116"/>
        <end position="126"/>
    </location>
</feature>
<feature type="compositionally biased region" description="Polar residues" evidence="11">
    <location>
        <begin position="305"/>
        <end position="317"/>
    </location>
</feature>
<dbReference type="Pfam" id="PF02386">
    <property type="entry name" value="TrkH"/>
    <property type="match status" value="1"/>
</dbReference>
<feature type="compositionally biased region" description="Basic and acidic residues" evidence="11">
    <location>
        <begin position="66"/>
        <end position="75"/>
    </location>
</feature>
<feature type="transmembrane region" description="Helical" evidence="10">
    <location>
        <begin position="542"/>
        <end position="564"/>
    </location>
</feature>
<feature type="compositionally biased region" description="Basic residues" evidence="11">
    <location>
        <begin position="321"/>
        <end position="333"/>
    </location>
</feature>
<dbReference type="PIRSF" id="PIRSF002450">
    <property type="entry name" value="K+_transpter_TRK"/>
    <property type="match status" value="1"/>
</dbReference>
<feature type="transmembrane region" description="Helical" evidence="10">
    <location>
        <begin position="479"/>
        <end position="508"/>
    </location>
</feature>
<evidence type="ECO:0000256" key="6">
    <source>
        <dbReference type="ARBA" id="ARBA00022958"/>
    </source>
</evidence>
<protein>
    <recommendedName>
        <fullName evidence="10">Potassium transport protein</fullName>
    </recommendedName>
</protein>
<gene>
    <name evidence="12" type="ORF">FOB64_004053</name>
</gene>
<keyword evidence="5 10" id="KW-0812">Transmembrane</keyword>
<dbReference type="GO" id="GO:1990573">
    <property type="term" value="P:potassium ion import across plasma membrane"/>
    <property type="evidence" value="ECO:0007669"/>
    <property type="project" value="TreeGrafter"/>
</dbReference>
<evidence type="ECO:0000256" key="2">
    <source>
        <dbReference type="ARBA" id="ARBA00009137"/>
    </source>
</evidence>
<organism evidence="12 13">
    <name type="scientific">Candida albicans</name>
    <name type="common">Yeast</name>
    <dbReference type="NCBI Taxonomy" id="5476"/>
    <lineage>
        <taxon>Eukaryota</taxon>
        <taxon>Fungi</taxon>
        <taxon>Dikarya</taxon>
        <taxon>Ascomycota</taxon>
        <taxon>Saccharomycotina</taxon>
        <taxon>Pichiomycetes</taxon>
        <taxon>Debaryomycetaceae</taxon>
        <taxon>Candida/Lodderomyces clade</taxon>
        <taxon>Candida</taxon>
    </lineage>
</organism>
<evidence type="ECO:0000313" key="13">
    <source>
        <dbReference type="Proteomes" id="UP000536275"/>
    </source>
</evidence>
<feature type="transmembrane region" description="Helical" evidence="10">
    <location>
        <begin position="692"/>
        <end position="714"/>
    </location>
</feature>
<reference evidence="12 13" key="1">
    <citation type="submission" date="2020-03" db="EMBL/GenBank/DDBJ databases">
        <title>FDA dAtabase for Regulatory Grade micrObial Sequences (FDA-ARGOS): Supporting development and validation of Infectious Disease Dx tests.</title>
        <authorList>
            <person name="Campos J."/>
            <person name="Goldberg B."/>
            <person name="Tallon L."/>
            <person name="Sadzewicz L."/>
            <person name="Vavikolanu K."/>
            <person name="Mehta A."/>
            <person name="Aluvathingal J."/>
            <person name="Nadendla S."/>
            <person name="Nandy P."/>
            <person name="Geyer C."/>
            <person name="Yan Y."/>
            <person name="Sichtig H."/>
        </authorList>
    </citation>
    <scope>NUCLEOTIDE SEQUENCE [LARGE SCALE GENOMIC DNA]</scope>
    <source>
        <strain evidence="12 13">FDAARGOS_656</strain>
    </source>
</reference>
<comment type="subcellular location">
    <subcellularLocation>
        <location evidence="1">Membrane</location>
        <topology evidence="1">Multi-pass membrane protein</topology>
    </subcellularLocation>
</comment>
<comment type="caution">
    <text evidence="12">The sequence shown here is derived from an EMBL/GenBank/DDBJ whole genome shotgun (WGS) entry which is preliminary data.</text>
</comment>
<dbReference type="InterPro" id="IPR015958">
    <property type="entry name" value="Trk1_fungi"/>
</dbReference>
<feature type="compositionally biased region" description="Polar residues" evidence="11">
    <location>
        <begin position="165"/>
        <end position="174"/>
    </location>
</feature>
<proteinExistence type="inferred from homology"/>
<evidence type="ECO:0000256" key="7">
    <source>
        <dbReference type="ARBA" id="ARBA00022989"/>
    </source>
</evidence>
<name>A0A8H6BWC6_CANAX</name>
<feature type="compositionally biased region" description="Polar residues" evidence="11">
    <location>
        <begin position="337"/>
        <end position="347"/>
    </location>
</feature>
<dbReference type="PANTHER" id="PTHR31064">
    <property type="entry name" value="POTASSIUM TRANSPORT PROTEIN DDB_G0292412-RELATED"/>
    <property type="match status" value="1"/>
</dbReference>
<feature type="compositionally biased region" description="Basic residues" evidence="11">
    <location>
        <begin position="201"/>
        <end position="229"/>
    </location>
</feature>
<dbReference type="AlphaFoldDB" id="A0A8H6BWC6"/>
<dbReference type="InterPro" id="IPR004773">
    <property type="entry name" value="K/Na_transp_Trk1/HKT1"/>
</dbReference>
<evidence type="ECO:0000256" key="10">
    <source>
        <dbReference type="PIRNR" id="PIRNR002450"/>
    </source>
</evidence>
<comment type="similarity">
    <text evidence="2 10">Belongs to the TrkH potassium transport family.</text>
</comment>
<dbReference type="InterPro" id="IPR003445">
    <property type="entry name" value="Cat_transpt"/>
</dbReference>
<feature type="transmembrane region" description="Helical" evidence="10">
    <location>
        <begin position="607"/>
        <end position="624"/>
    </location>
</feature>
<feature type="compositionally biased region" description="Acidic residues" evidence="11">
    <location>
        <begin position="239"/>
        <end position="271"/>
    </location>
</feature>
<dbReference type="GO" id="GO:0030007">
    <property type="term" value="P:intracellular potassium ion homeostasis"/>
    <property type="evidence" value="ECO:0007669"/>
    <property type="project" value="UniProtKB-UniRule"/>
</dbReference>
<dbReference type="GO" id="GO:0140107">
    <property type="term" value="F:high-affinity potassium ion transmembrane transporter activity"/>
    <property type="evidence" value="ECO:0007669"/>
    <property type="project" value="TreeGrafter"/>
</dbReference>
<evidence type="ECO:0000256" key="9">
    <source>
        <dbReference type="ARBA" id="ARBA00023136"/>
    </source>
</evidence>
<evidence type="ECO:0000256" key="8">
    <source>
        <dbReference type="ARBA" id="ARBA00023065"/>
    </source>
</evidence>
<dbReference type="Proteomes" id="UP000536275">
    <property type="component" value="Unassembled WGS sequence"/>
</dbReference>
<keyword evidence="9 10" id="KW-0472">Membrane</keyword>
<feature type="compositionally biased region" description="Low complexity" evidence="11">
    <location>
        <begin position="16"/>
        <end position="33"/>
    </location>
</feature>
<dbReference type="GO" id="GO:0005886">
    <property type="term" value="C:plasma membrane"/>
    <property type="evidence" value="ECO:0007669"/>
    <property type="project" value="InterPro"/>
</dbReference>
<evidence type="ECO:0000256" key="1">
    <source>
        <dbReference type="ARBA" id="ARBA00004141"/>
    </source>
</evidence>
<keyword evidence="8 10" id="KW-0406">Ion transport</keyword>
<evidence type="ECO:0000256" key="5">
    <source>
        <dbReference type="ARBA" id="ARBA00022692"/>
    </source>
</evidence>
<feature type="transmembrane region" description="Helical" evidence="10">
    <location>
        <begin position="413"/>
        <end position="437"/>
    </location>
</feature>
<keyword evidence="6 10" id="KW-0630">Potassium</keyword>
<evidence type="ECO:0000256" key="3">
    <source>
        <dbReference type="ARBA" id="ARBA00022448"/>
    </source>
</evidence>
<keyword evidence="3 10" id="KW-0813">Transport</keyword>